<keyword evidence="4" id="KW-1185">Reference proteome</keyword>
<reference evidence="3 4" key="1">
    <citation type="submission" date="2020-03" db="EMBL/GenBank/DDBJ databases">
        <title>Hydrogenophaga sp. nov. isolated from cyanobacterial mat.</title>
        <authorList>
            <person name="Thorat V."/>
            <person name="Kirdat K."/>
            <person name="Tiwarekar B."/>
            <person name="Costa E.D."/>
            <person name="Yadav A."/>
        </authorList>
    </citation>
    <scope>NUCLEOTIDE SEQUENCE [LARGE SCALE GENOMIC DNA]</scope>
    <source>
        <strain evidence="3 4">BA0156</strain>
    </source>
</reference>
<sequence length="347" mass="37720">MYRRTVLKSAAIAATVGAPGLGAFAQQAVTLKFHTFMAPTSNVYLNAHKAWMAKVEQSSGGRIKFEGYPAMQLGGTPLQLFDQARDGVVDIVWTLAGNTPGRFPRTEVFELPFMTHDAVGASRAAWEYLQTYAADEFKDVQPLAFHTHGPGVLHSRSKPILRAADLRGLKMRGPTRQATKLLNAAGATAVGMPLPQIPDAISKGVIDGAALPWEVITSVKMHELAQHHSEFAPGKPALYNTAFVMVMNKARYASLPADLRKVIDDNSGVETSVWFGKVQQDVDPVSRKAATDRGNKVHVFTDAETQEFIKLTGDIAAEWVQDMNRRGADGERLLAGARALIAKYKPA</sequence>
<feature type="chain" id="PRO_5026114608" evidence="2">
    <location>
        <begin position="26"/>
        <end position="347"/>
    </location>
</feature>
<evidence type="ECO:0000256" key="2">
    <source>
        <dbReference type="SAM" id="SignalP"/>
    </source>
</evidence>
<dbReference type="GO" id="GO:0055085">
    <property type="term" value="P:transmembrane transport"/>
    <property type="evidence" value="ECO:0007669"/>
    <property type="project" value="InterPro"/>
</dbReference>
<proteinExistence type="predicted"/>
<dbReference type="Pfam" id="PF03480">
    <property type="entry name" value="DctP"/>
    <property type="match status" value="1"/>
</dbReference>
<dbReference type="CDD" id="cd13665">
    <property type="entry name" value="PBP2_TRAP_Dctp3_4"/>
    <property type="match status" value="1"/>
</dbReference>
<accession>A0A6G8IK48</accession>
<dbReference type="EMBL" id="CP049989">
    <property type="protein sequence ID" value="QIM53453.1"/>
    <property type="molecule type" value="Genomic_DNA"/>
</dbReference>
<evidence type="ECO:0000256" key="1">
    <source>
        <dbReference type="ARBA" id="ARBA00022729"/>
    </source>
</evidence>
<evidence type="ECO:0000313" key="3">
    <source>
        <dbReference type="EMBL" id="QIM53453.1"/>
    </source>
</evidence>
<organism evidence="3 4">
    <name type="scientific">Hydrogenophaga crocea</name>
    <dbReference type="NCBI Taxonomy" id="2716225"/>
    <lineage>
        <taxon>Bacteria</taxon>
        <taxon>Pseudomonadati</taxon>
        <taxon>Pseudomonadota</taxon>
        <taxon>Betaproteobacteria</taxon>
        <taxon>Burkholderiales</taxon>
        <taxon>Comamonadaceae</taxon>
        <taxon>Hydrogenophaga</taxon>
    </lineage>
</organism>
<dbReference type="InterPro" id="IPR038404">
    <property type="entry name" value="TRAP_DctP_sf"/>
</dbReference>
<keyword evidence="1 2" id="KW-0732">Signal</keyword>
<evidence type="ECO:0000313" key="4">
    <source>
        <dbReference type="Proteomes" id="UP000503162"/>
    </source>
</evidence>
<gene>
    <name evidence="3" type="ORF">G9Q37_15445</name>
</gene>
<dbReference type="KEGG" id="hcz:G9Q37_15445"/>
<dbReference type="PANTHER" id="PTHR33376">
    <property type="match status" value="1"/>
</dbReference>
<dbReference type="InterPro" id="IPR018389">
    <property type="entry name" value="DctP_fam"/>
</dbReference>
<dbReference type="AlphaFoldDB" id="A0A6G8IK48"/>
<protein>
    <submittedName>
        <fullName evidence="3">TRAP transporter substrate-binding protein</fullName>
    </submittedName>
</protein>
<dbReference type="NCBIfam" id="NF037995">
    <property type="entry name" value="TRAP_S1"/>
    <property type="match status" value="1"/>
</dbReference>
<dbReference type="PANTHER" id="PTHR33376:SF15">
    <property type="entry name" value="BLL6794 PROTEIN"/>
    <property type="match status" value="1"/>
</dbReference>
<dbReference type="Proteomes" id="UP000503162">
    <property type="component" value="Chromosome"/>
</dbReference>
<dbReference type="RefSeq" id="WP_166228534.1">
    <property type="nucleotide sequence ID" value="NZ_CP049989.1"/>
</dbReference>
<feature type="signal peptide" evidence="2">
    <location>
        <begin position="1"/>
        <end position="25"/>
    </location>
</feature>
<dbReference type="Gene3D" id="3.40.190.170">
    <property type="entry name" value="Bacterial extracellular solute-binding protein, family 7"/>
    <property type="match status" value="1"/>
</dbReference>
<name>A0A6G8IK48_9BURK</name>